<dbReference type="Pfam" id="PF13912">
    <property type="entry name" value="zf-C2H2_6"/>
    <property type="match status" value="2"/>
</dbReference>
<keyword evidence="7" id="KW-0862">Zinc</keyword>
<proteinExistence type="predicted"/>
<evidence type="ECO:0000256" key="1">
    <source>
        <dbReference type="ARBA" id="ARBA00004123"/>
    </source>
</evidence>
<feature type="domain" description="C2H2-type" evidence="20">
    <location>
        <begin position="757"/>
        <end position="785"/>
    </location>
</feature>
<evidence type="ECO:0000259" key="20">
    <source>
        <dbReference type="PROSITE" id="PS50157"/>
    </source>
</evidence>
<feature type="compositionally biased region" description="Low complexity" evidence="19">
    <location>
        <begin position="611"/>
        <end position="622"/>
    </location>
</feature>
<feature type="domain" description="C2H2-type" evidence="20">
    <location>
        <begin position="201"/>
        <end position="228"/>
    </location>
</feature>
<dbReference type="GO" id="GO:0030513">
    <property type="term" value="P:positive regulation of BMP signaling pathway"/>
    <property type="evidence" value="ECO:0007669"/>
    <property type="project" value="Ensembl"/>
</dbReference>
<dbReference type="GO" id="GO:0005654">
    <property type="term" value="C:nucleoplasm"/>
    <property type="evidence" value="ECO:0007669"/>
    <property type="project" value="Ensembl"/>
</dbReference>
<feature type="domain" description="C2H2-type" evidence="20">
    <location>
        <begin position="173"/>
        <end position="200"/>
    </location>
</feature>
<feature type="domain" description="C2H2-type" evidence="20">
    <location>
        <begin position="699"/>
        <end position="723"/>
    </location>
</feature>
<evidence type="ECO:0000256" key="12">
    <source>
        <dbReference type="ARBA" id="ARBA00023163"/>
    </source>
</evidence>
<evidence type="ECO:0000256" key="5">
    <source>
        <dbReference type="ARBA" id="ARBA00022737"/>
    </source>
</evidence>
<feature type="domain" description="C2H2-type" evidence="20">
    <location>
        <begin position="669"/>
        <end position="691"/>
    </location>
</feature>
<evidence type="ECO:0000256" key="6">
    <source>
        <dbReference type="ARBA" id="ARBA00022771"/>
    </source>
</evidence>
<feature type="domain" description="C2H2-type" evidence="20">
    <location>
        <begin position="639"/>
        <end position="661"/>
    </location>
</feature>
<keyword evidence="4" id="KW-0479">Metal-binding</keyword>
<dbReference type="AlphaFoldDB" id="A0A2K6MB34"/>
<dbReference type="SUPFAM" id="SSF57667">
    <property type="entry name" value="beta-beta-alpha zinc fingers"/>
    <property type="match status" value="8"/>
</dbReference>
<dbReference type="GO" id="GO:0050872">
    <property type="term" value="P:white fat cell differentiation"/>
    <property type="evidence" value="ECO:0007669"/>
    <property type="project" value="Ensembl"/>
</dbReference>
<keyword evidence="8" id="KW-0524">Neurogenesis</keyword>
<keyword evidence="5" id="KW-0677">Repeat</keyword>
<protein>
    <recommendedName>
        <fullName evidence="15">Zinc finger protein 423</fullName>
    </recommendedName>
    <alternativeName>
        <fullName evidence="16">Olf1/EBF-associated zinc finger protein</fullName>
    </alternativeName>
    <alternativeName>
        <fullName evidence="17">Smad- and Olf-interacting zinc finger protein</fullName>
    </alternativeName>
</protein>
<reference evidence="21" key="3">
    <citation type="submission" date="2025-09" db="UniProtKB">
        <authorList>
            <consortium name="Ensembl"/>
        </authorList>
    </citation>
    <scope>IDENTIFICATION</scope>
</reference>
<feature type="domain" description="C2H2-type" evidence="20">
    <location>
        <begin position="145"/>
        <end position="172"/>
    </location>
</feature>
<dbReference type="FunFam" id="3.30.160.60:FF:000143">
    <property type="entry name" value="Zinc finger protein 521"/>
    <property type="match status" value="1"/>
</dbReference>
<dbReference type="Gene3D" id="3.30.160.60">
    <property type="entry name" value="Classic Zinc Finger"/>
    <property type="match status" value="11"/>
</dbReference>
<dbReference type="GO" id="GO:0021930">
    <property type="term" value="P:cerebellar granule cell precursor proliferation"/>
    <property type="evidence" value="ECO:0007669"/>
    <property type="project" value="Ensembl"/>
</dbReference>
<comment type="function">
    <text evidence="14">Transcription factor that can both act as an activator or a repressor depending on the context. Plays a central role in BMP signaling and olfactory neurogenesis. Associates with SMADs in response to BMP2 leading to activate transcription of BMP target genes. Acts as a transcriptional repressor via its interaction with EBF1, a transcription factor involved in terminal olfactory receptor neurons differentiation; this interaction preventing EBF1 to bind DNA and activate olfactory-specific genes. Involved in olfactory neurogenesis by participating in a developmental switch that regulates the transition from differentiation to maturation in olfactory receptor neurons. Controls proliferation and differentiation of neural precursors in cerebellar vermis formation.</text>
</comment>
<dbReference type="PROSITE" id="PS50157">
    <property type="entry name" value="ZINC_FINGER_C2H2_2"/>
    <property type="match status" value="18"/>
</dbReference>
<feature type="region of interest" description="Disordered" evidence="19">
    <location>
        <begin position="32"/>
        <end position="71"/>
    </location>
</feature>
<dbReference type="FunFam" id="3.30.160.60:FF:000548">
    <property type="entry name" value="Zinc finger protein 423"/>
    <property type="match status" value="1"/>
</dbReference>
<dbReference type="GO" id="GO:0008270">
    <property type="term" value="F:zinc ion binding"/>
    <property type="evidence" value="ECO:0007669"/>
    <property type="project" value="UniProtKB-KW"/>
</dbReference>
<dbReference type="GO" id="GO:0043565">
    <property type="term" value="F:sequence-specific DNA binding"/>
    <property type="evidence" value="ECO:0007669"/>
    <property type="project" value="Ensembl"/>
</dbReference>
<evidence type="ECO:0000256" key="14">
    <source>
        <dbReference type="ARBA" id="ARBA00055444"/>
    </source>
</evidence>
<keyword evidence="13" id="KW-0539">Nucleus</keyword>
<dbReference type="InterPro" id="IPR050331">
    <property type="entry name" value="Zinc_finger"/>
</dbReference>
<feature type="domain" description="C2H2-type" evidence="20">
    <location>
        <begin position="229"/>
        <end position="256"/>
    </location>
</feature>
<evidence type="ECO:0000256" key="3">
    <source>
        <dbReference type="ARBA" id="ARBA00022553"/>
    </source>
</evidence>
<dbReference type="GO" id="GO:0120163">
    <property type="term" value="P:negative regulation of cold-induced thermogenesis"/>
    <property type="evidence" value="ECO:0007669"/>
    <property type="project" value="Ensembl"/>
</dbReference>
<feature type="region of interest" description="Disordered" evidence="19">
    <location>
        <begin position="353"/>
        <end position="405"/>
    </location>
</feature>
<reference evidence="21 22" key="1">
    <citation type="submission" date="2016-06" db="EMBL/GenBank/DDBJ databases">
        <title>Genome of Rhinopithecus bieti.</title>
        <authorList>
            <person name="Wu"/>
            <person name="C.-I. and Zhang"/>
            <person name="Y."/>
        </authorList>
    </citation>
    <scope>NUCLEOTIDE SEQUENCE</scope>
</reference>
<keyword evidence="2" id="KW-0678">Repressor</keyword>
<keyword evidence="9" id="KW-0805">Transcription regulation</keyword>
<dbReference type="FunFam" id="3.30.160.60:FF:004063">
    <property type="entry name" value="Zinc finger protein 423"/>
    <property type="match status" value="1"/>
</dbReference>
<keyword evidence="6 18" id="KW-0863">Zinc-finger</keyword>
<feature type="domain" description="C2H2-type" evidence="20">
    <location>
        <begin position="893"/>
        <end position="920"/>
    </location>
</feature>
<feature type="domain" description="C2H2-type" evidence="20">
    <location>
        <begin position="1110"/>
        <end position="1138"/>
    </location>
</feature>
<feature type="compositionally biased region" description="Polar residues" evidence="19">
    <location>
        <begin position="109"/>
        <end position="124"/>
    </location>
</feature>
<evidence type="ECO:0000256" key="2">
    <source>
        <dbReference type="ARBA" id="ARBA00022491"/>
    </source>
</evidence>
<dbReference type="PANTHER" id="PTHR16515">
    <property type="entry name" value="PR DOMAIN ZINC FINGER PROTEIN"/>
    <property type="match status" value="1"/>
</dbReference>
<evidence type="ECO:0000313" key="22">
    <source>
        <dbReference type="Proteomes" id="UP000233180"/>
    </source>
</evidence>
<evidence type="ECO:0000256" key="8">
    <source>
        <dbReference type="ARBA" id="ARBA00022902"/>
    </source>
</evidence>
<evidence type="ECO:0000256" key="15">
    <source>
        <dbReference type="ARBA" id="ARBA00067811"/>
    </source>
</evidence>
<dbReference type="Pfam" id="PF00096">
    <property type="entry name" value="zf-C2H2"/>
    <property type="match status" value="7"/>
</dbReference>
<comment type="subcellular location">
    <subcellularLocation>
        <location evidence="1">Nucleus</location>
    </subcellularLocation>
</comment>
<dbReference type="GeneTree" id="ENSGT00940000158492"/>
<dbReference type="PROSITE" id="PS00028">
    <property type="entry name" value="ZINC_FINGER_C2H2_1"/>
    <property type="match status" value="19"/>
</dbReference>
<dbReference type="InterPro" id="IPR013087">
    <property type="entry name" value="Znf_C2H2_type"/>
</dbReference>
<dbReference type="GO" id="GO:0007224">
    <property type="term" value="P:smoothened signaling pathway"/>
    <property type="evidence" value="ECO:0007669"/>
    <property type="project" value="Ensembl"/>
</dbReference>
<feature type="domain" description="C2H2-type" evidence="20">
    <location>
        <begin position="270"/>
        <end position="298"/>
    </location>
</feature>
<feature type="domain" description="C2H2-type" evidence="20">
    <location>
        <begin position="788"/>
        <end position="815"/>
    </location>
</feature>
<keyword evidence="10" id="KW-0238">DNA-binding</keyword>
<keyword evidence="12" id="KW-0804">Transcription</keyword>
<accession>A0A2K6MB34</accession>
<dbReference type="OMA" id="RDEGQGW"/>
<feature type="domain" description="C2H2-type" evidence="20">
    <location>
        <begin position="487"/>
        <end position="515"/>
    </location>
</feature>
<dbReference type="FunFam" id="3.30.160.60:FF:000469">
    <property type="entry name" value="Zinc finger protein 423"/>
    <property type="match status" value="1"/>
</dbReference>
<dbReference type="GO" id="GO:0061512">
    <property type="term" value="P:protein localization to cilium"/>
    <property type="evidence" value="ECO:0007669"/>
    <property type="project" value="Ensembl"/>
</dbReference>
<dbReference type="SMART" id="SM00355">
    <property type="entry name" value="ZnF_C2H2"/>
    <property type="match status" value="25"/>
</dbReference>
<dbReference type="FunFam" id="3.30.160.60:FF:000760">
    <property type="entry name" value="Zinc finger protein 423"/>
    <property type="match status" value="1"/>
</dbReference>
<keyword evidence="3" id="KW-0597">Phosphoprotein</keyword>
<feature type="domain" description="C2H2-type" evidence="20">
    <location>
        <begin position="814"/>
        <end position="837"/>
    </location>
</feature>
<evidence type="ECO:0000256" key="10">
    <source>
        <dbReference type="ARBA" id="ARBA00023125"/>
    </source>
</evidence>
<dbReference type="PANTHER" id="PTHR16515:SF66">
    <property type="entry name" value="C2H2-TYPE DOMAIN-CONTAINING PROTEIN"/>
    <property type="match status" value="1"/>
</dbReference>
<evidence type="ECO:0000313" key="21">
    <source>
        <dbReference type="Ensembl" id="ENSRBIP00000032999.1"/>
    </source>
</evidence>
<dbReference type="Ensembl" id="ENSRBIT00000056978.1">
    <property type="protein sequence ID" value="ENSRBIP00000032999.1"/>
    <property type="gene ID" value="ENSRBIG00000040273.1"/>
</dbReference>
<dbReference type="STRING" id="61621.ENSRBIP00000032999"/>
<evidence type="ECO:0000256" key="7">
    <source>
        <dbReference type="ARBA" id="ARBA00022833"/>
    </source>
</evidence>
<feature type="domain" description="C2H2-type" evidence="20">
    <location>
        <begin position="524"/>
        <end position="547"/>
    </location>
</feature>
<evidence type="ECO:0000256" key="16">
    <source>
        <dbReference type="ARBA" id="ARBA00076623"/>
    </source>
</evidence>
<dbReference type="GO" id="GO:0007219">
    <property type="term" value="P:Notch signaling pathway"/>
    <property type="evidence" value="ECO:0007669"/>
    <property type="project" value="Ensembl"/>
</dbReference>
<evidence type="ECO:0000256" key="18">
    <source>
        <dbReference type="PROSITE-ProRule" id="PRU00042"/>
    </source>
</evidence>
<feature type="domain" description="C2H2-type" evidence="20">
    <location>
        <begin position="937"/>
        <end position="964"/>
    </location>
</feature>
<feature type="domain" description="C2H2-type" evidence="20">
    <location>
        <begin position="727"/>
        <end position="755"/>
    </location>
</feature>
<dbReference type="GO" id="GO:0045892">
    <property type="term" value="P:negative regulation of DNA-templated transcription"/>
    <property type="evidence" value="ECO:0007669"/>
    <property type="project" value="Ensembl"/>
</dbReference>
<feature type="compositionally biased region" description="Acidic residues" evidence="19">
    <location>
        <begin position="61"/>
        <end position="71"/>
    </location>
</feature>
<dbReference type="GO" id="GO:0050873">
    <property type="term" value="P:brown fat cell differentiation"/>
    <property type="evidence" value="ECO:0007669"/>
    <property type="project" value="Ensembl"/>
</dbReference>
<dbReference type="FunFam" id="3.30.160.60:FF:000261">
    <property type="entry name" value="Zinc finger protein 521"/>
    <property type="match status" value="1"/>
</dbReference>
<evidence type="ECO:0000256" key="13">
    <source>
        <dbReference type="ARBA" id="ARBA00023242"/>
    </source>
</evidence>
<dbReference type="GO" id="GO:0060271">
    <property type="term" value="P:cilium assembly"/>
    <property type="evidence" value="ECO:0007669"/>
    <property type="project" value="Ensembl"/>
</dbReference>
<feature type="domain" description="C2H2-type" evidence="20">
    <location>
        <begin position="302"/>
        <end position="330"/>
    </location>
</feature>
<dbReference type="GO" id="GO:0045893">
    <property type="term" value="P:positive regulation of DNA-templated transcription"/>
    <property type="evidence" value="ECO:0007669"/>
    <property type="project" value="Ensembl"/>
</dbReference>
<evidence type="ECO:0000256" key="9">
    <source>
        <dbReference type="ARBA" id="ARBA00023015"/>
    </source>
</evidence>
<feature type="compositionally biased region" description="Low complexity" evidence="19">
    <location>
        <begin position="370"/>
        <end position="384"/>
    </location>
</feature>
<reference evidence="21" key="2">
    <citation type="submission" date="2025-08" db="UniProtKB">
        <authorList>
            <consortium name="Ensembl"/>
        </authorList>
    </citation>
    <scope>IDENTIFICATION</scope>
</reference>
<dbReference type="Proteomes" id="UP000233180">
    <property type="component" value="Unassembled WGS sequence"/>
</dbReference>
<evidence type="ECO:0000256" key="11">
    <source>
        <dbReference type="ARBA" id="ARBA00023159"/>
    </source>
</evidence>
<evidence type="ECO:0000256" key="17">
    <source>
        <dbReference type="ARBA" id="ARBA00080204"/>
    </source>
</evidence>
<dbReference type="FunFam" id="3.30.160.60:FF:002384">
    <property type="entry name" value="zinc finger protein 423"/>
    <property type="match status" value="1"/>
</dbReference>
<keyword evidence="22" id="KW-1185">Reference proteome</keyword>
<dbReference type="FunFam" id="3.30.160.60:FF:000167">
    <property type="entry name" value="Zinc finger protein 521"/>
    <property type="match status" value="1"/>
</dbReference>
<gene>
    <name evidence="21" type="primary">ZNF423</name>
</gene>
<feature type="compositionally biased region" description="Basic and acidic residues" evidence="19">
    <location>
        <begin position="1126"/>
        <end position="1137"/>
    </location>
</feature>
<dbReference type="FunFam" id="3.30.160.60:FF:000483">
    <property type="entry name" value="Zinc finger protein 423"/>
    <property type="match status" value="1"/>
</dbReference>
<organism evidence="21 22">
    <name type="scientific">Rhinopithecus bieti</name>
    <name type="common">Black snub-nosed monkey</name>
    <name type="synonym">Pygathrix bieti</name>
    <dbReference type="NCBI Taxonomy" id="61621"/>
    <lineage>
        <taxon>Eukaryota</taxon>
        <taxon>Metazoa</taxon>
        <taxon>Chordata</taxon>
        <taxon>Craniata</taxon>
        <taxon>Vertebrata</taxon>
        <taxon>Euteleostomi</taxon>
        <taxon>Mammalia</taxon>
        <taxon>Eutheria</taxon>
        <taxon>Euarchontoglires</taxon>
        <taxon>Primates</taxon>
        <taxon>Haplorrhini</taxon>
        <taxon>Catarrhini</taxon>
        <taxon>Cercopithecidae</taxon>
        <taxon>Colobinae</taxon>
        <taxon>Rhinopithecus</taxon>
    </lineage>
</organism>
<dbReference type="FunFam" id="3.30.160.60:FF:001417">
    <property type="entry name" value="zinc finger protein 423"/>
    <property type="match status" value="1"/>
</dbReference>
<dbReference type="GO" id="GO:0021936">
    <property type="term" value="P:regulation of cerebellar granule cell precursor proliferation"/>
    <property type="evidence" value="ECO:0007669"/>
    <property type="project" value="Ensembl"/>
</dbReference>
<evidence type="ECO:0000256" key="4">
    <source>
        <dbReference type="ARBA" id="ARBA00022723"/>
    </source>
</evidence>
<name>A0A2K6MB34_RHIBE</name>
<evidence type="ECO:0000256" key="19">
    <source>
        <dbReference type="SAM" id="MobiDB-lite"/>
    </source>
</evidence>
<sequence>MHTKEILLNIFFFEEGEASDFSLAWDSSVTAAGGLEGEPECDRKTSRALEDRNSVTSQEERNEDDEDMEDESIYTCDHCQQDFESLADLTDHRAHRCPGDGDDDPQLSWVASSPSSKDVASPTQMIGDGCDLGLGEEEGGTGLPYPCQFCDKSFIRLSYLKRHEQIHSDKLPFKCTYCSRLFKHKRSRDRHIKLHTGDKKYHCHECEAAFSRSDHLKIHLKTHSSSKPFKCTVCKRGFSSTSSLQSHMQAHKKNKEHLAKSEKEAKKDDFMCDYCEDTFSQTEELEKHVLTRHPQLSEKADLQCIHCPEVFVDENTLLTHIHQAHANQKHKCPMCPEQFSSVEGVYCHLDSHRQPDSSNHSVSPDPVLGSVASMSSATPDSSASVERGSTPDSTLKPLRGQKKMRDDGQGWTKVVYSCPYCSKRDFNSLAVLEIHLKTIHADKPQQSHTCQICLDSMPTLYNLNEHVRKLHKNHAYPMMQFGNISAFHCNYCPEMFADINSLQEHIRVSHCGPNTNPSDGNNAFFCNQCSMGFLTESSLTEHIQQAHCSVGSAKLESPVVQPTQSFMEVYSCPYCTNSPIFGSILKLTKHIKENHKNIPLAHSKKSKAEQSPVSSDVEVSSPKRQRLSASANSISNGEYPCNQCDLKFSNFESFQTHLKLHLELLLRKQACPQCKEDFDSQESLLQHLTVHYMTTSTHYVCESCDKQFSSVDDLQKHLLDMHTFVLYHCTLCQEVFDSKVSIQVHLAVKHSNEKKMYRCTACNWDFRKEADLQVHVKHSHLGNPAKAHKCIFCGETFSTEVELQCHITTHSKKYNCKFCSKAFHAIILLEKHLREKHCVFDAATENGTANGVPPTATKKAEPADLQGMLLKNPEAPNSHEASEDDVDASEPMYGCDICGAAYTMEVLLQNHRLRDHNIRPGEDDGSRKKAEFIKGSHKCNVCSRTFFSENGLREHLQTHRGPAKHYMCPICGERFPSLLTLTEHKVSKVNPLFGAESCDNLTRRPHESLLNKMPPARRASVLEFHRHLPASTQDSRGGQLAASSPNGQGLQKLYKCALCLKEFRSKQDLVKLDVNGLPYGLCAGCMARSANGQVGGLVPPEPADRPCAGLRCPECSVKFESAEDLESHMQVDHRDLTPETSGPRKATQTSPVPRKKTYQCIKCQMTFENEREIQIHVANHMIGKRAFPPSHAGATLWGLKFAVPIIILLAFRPKDRVTVAVSETLHIAVKMSE</sequence>
<feature type="region of interest" description="Disordered" evidence="19">
    <location>
        <begin position="1126"/>
        <end position="1153"/>
    </location>
</feature>
<feature type="compositionally biased region" description="Basic and acidic residues" evidence="19">
    <location>
        <begin position="40"/>
        <end position="53"/>
    </location>
</feature>
<keyword evidence="11" id="KW-0010">Activator</keyword>
<dbReference type="FunFam" id="3.30.160.60:FF:000468">
    <property type="entry name" value="B-cell lymphoma 6 protein-like"/>
    <property type="match status" value="1"/>
</dbReference>
<dbReference type="InterPro" id="IPR036236">
    <property type="entry name" value="Znf_C2H2_sf"/>
</dbReference>
<feature type="region of interest" description="Disordered" evidence="19">
    <location>
        <begin position="597"/>
        <end position="631"/>
    </location>
</feature>
<feature type="region of interest" description="Disordered" evidence="19">
    <location>
        <begin position="94"/>
        <end position="124"/>
    </location>
</feature>